<dbReference type="InterPro" id="IPR006084">
    <property type="entry name" value="XPG/Rad2"/>
</dbReference>
<dbReference type="SMART" id="SM00279">
    <property type="entry name" value="HhH2"/>
    <property type="match status" value="1"/>
</dbReference>
<evidence type="ECO:0000256" key="7">
    <source>
        <dbReference type="ARBA" id="ARBA00022842"/>
    </source>
</evidence>
<evidence type="ECO:0000259" key="11">
    <source>
        <dbReference type="SMART" id="SM00485"/>
    </source>
</evidence>
<reference evidence="12 13" key="1">
    <citation type="journal article" date="2019" name="Nat. Ecol. Evol.">
        <title>Megaphylogeny resolves global patterns of mushroom evolution.</title>
        <authorList>
            <person name="Varga T."/>
            <person name="Krizsan K."/>
            <person name="Foldi C."/>
            <person name="Dima B."/>
            <person name="Sanchez-Garcia M."/>
            <person name="Sanchez-Ramirez S."/>
            <person name="Szollosi G.J."/>
            <person name="Szarkandi J.G."/>
            <person name="Papp V."/>
            <person name="Albert L."/>
            <person name="Andreopoulos W."/>
            <person name="Angelini C."/>
            <person name="Antonin V."/>
            <person name="Barry K.W."/>
            <person name="Bougher N.L."/>
            <person name="Buchanan P."/>
            <person name="Buyck B."/>
            <person name="Bense V."/>
            <person name="Catcheside P."/>
            <person name="Chovatia M."/>
            <person name="Cooper J."/>
            <person name="Damon W."/>
            <person name="Desjardin D."/>
            <person name="Finy P."/>
            <person name="Geml J."/>
            <person name="Haridas S."/>
            <person name="Hughes K."/>
            <person name="Justo A."/>
            <person name="Karasinski D."/>
            <person name="Kautmanova I."/>
            <person name="Kiss B."/>
            <person name="Kocsube S."/>
            <person name="Kotiranta H."/>
            <person name="LaButti K.M."/>
            <person name="Lechner B.E."/>
            <person name="Liimatainen K."/>
            <person name="Lipzen A."/>
            <person name="Lukacs Z."/>
            <person name="Mihaltcheva S."/>
            <person name="Morgado L.N."/>
            <person name="Niskanen T."/>
            <person name="Noordeloos M.E."/>
            <person name="Ohm R.A."/>
            <person name="Ortiz-Santana B."/>
            <person name="Ovrebo C."/>
            <person name="Racz N."/>
            <person name="Riley R."/>
            <person name="Savchenko A."/>
            <person name="Shiryaev A."/>
            <person name="Soop K."/>
            <person name="Spirin V."/>
            <person name="Szebenyi C."/>
            <person name="Tomsovsky M."/>
            <person name="Tulloss R.E."/>
            <person name="Uehling J."/>
            <person name="Grigoriev I.V."/>
            <person name="Vagvolgyi C."/>
            <person name="Papp T."/>
            <person name="Martin F.M."/>
            <person name="Miettinen O."/>
            <person name="Hibbett D.S."/>
            <person name="Nagy L.G."/>
        </authorList>
    </citation>
    <scope>NUCLEOTIDE SEQUENCE [LARGE SCALE GENOMIC DNA]</scope>
    <source>
        <strain evidence="12 13">CBS 309.79</strain>
    </source>
</reference>
<keyword evidence="9" id="KW-0539">Nucleus</keyword>
<dbReference type="Pfam" id="PF00867">
    <property type="entry name" value="XPG_I"/>
    <property type="match status" value="1"/>
</dbReference>
<protein>
    <submittedName>
        <fullName evidence="12">PIN domain-like protein</fullName>
    </submittedName>
</protein>
<dbReference type="FunFam" id="3.40.50.1010:FF:000002">
    <property type="entry name" value="Exonuclease 1, putative"/>
    <property type="match status" value="1"/>
</dbReference>
<organism evidence="12 13">
    <name type="scientific">Pterulicium gracile</name>
    <dbReference type="NCBI Taxonomy" id="1884261"/>
    <lineage>
        <taxon>Eukaryota</taxon>
        <taxon>Fungi</taxon>
        <taxon>Dikarya</taxon>
        <taxon>Basidiomycota</taxon>
        <taxon>Agaricomycotina</taxon>
        <taxon>Agaricomycetes</taxon>
        <taxon>Agaricomycetidae</taxon>
        <taxon>Agaricales</taxon>
        <taxon>Pleurotineae</taxon>
        <taxon>Pterulaceae</taxon>
        <taxon>Pterulicium</taxon>
    </lineage>
</organism>
<evidence type="ECO:0000313" key="12">
    <source>
        <dbReference type="EMBL" id="TFL04721.1"/>
    </source>
</evidence>
<accession>A0A5C3QW24</accession>
<dbReference type="InterPro" id="IPR036279">
    <property type="entry name" value="5-3_exonuclease_C_sf"/>
</dbReference>
<keyword evidence="3" id="KW-0540">Nuclease</keyword>
<dbReference type="InterPro" id="IPR008918">
    <property type="entry name" value="HhH2"/>
</dbReference>
<dbReference type="GO" id="GO:0017108">
    <property type="term" value="F:5'-flap endonuclease activity"/>
    <property type="evidence" value="ECO:0007669"/>
    <property type="project" value="TreeGrafter"/>
</dbReference>
<dbReference type="Gene3D" id="3.40.50.1010">
    <property type="entry name" value="5'-nuclease"/>
    <property type="match status" value="1"/>
</dbReference>
<dbReference type="PRINTS" id="PR00853">
    <property type="entry name" value="XPGRADSUPER"/>
</dbReference>
<dbReference type="SUPFAM" id="SSF47807">
    <property type="entry name" value="5' to 3' exonuclease, C-terminal subdomain"/>
    <property type="match status" value="1"/>
</dbReference>
<evidence type="ECO:0000256" key="9">
    <source>
        <dbReference type="ARBA" id="ARBA00023242"/>
    </source>
</evidence>
<dbReference type="OrthoDB" id="26491at2759"/>
<dbReference type="GO" id="GO:0006281">
    <property type="term" value="P:DNA repair"/>
    <property type="evidence" value="ECO:0007669"/>
    <property type="project" value="UniProtKB-KW"/>
</dbReference>
<dbReference type="FunFam" id="1.10.150.20:FF:000011">
    <property type="entry name" value="exonuclease 1"/>
    <property type="match status" value="1"/>
</dbReference>
<dbReference type="PANTHER" id="PTHR11081">
    <property type="entry name" value="FLAP ENDONUCLEASE FAMILY MEMBER"/>
    <property type="match status" value="1"/>
</dbReference>
<comment type="subcellular location">
    <subcellularLocation>
        <location evidence="2">Nucleus</location>
    </subcellularLocation>
</comment>
<dbReference type="EMBL" id="ML178818">
    <property type="protein sequence ID" value="TFL04721.1"/>
    <property type="molecule type" value="Genomic_DNA"/>
</dbReference>
<keyword evidence="4" id="KW-0479">Metal-binding</keyword>
<dbReference type="PROSITE" id="PS00841">
    <property type="entry name" value="XPG_1"/>
    <property type="match status" value="1"/>
</dbReference>
<evidence type="ECO:0000259" key="10">
    <source>
        <dbReference type="SMART" id="SM00484"/>
    </source>
</evidence>
<dbReference type="Pfam" id="PF00752">
    <property type="entry name" value="XPG_N"/>
    <property type="match status" value="1"/>
</dbReference>
<dbReference type="STRING" id="1884261.A0A5C3QW24"/>
<dbReference type="GO" id="GO:0005634">
    <property type="term" value="C:nucleus"/>
    <property type="evidence" value="ECO:0007669"/>
    <property type="project" value="UniProtKB-SubCell"/>
</dbReference>
<evidence type="ECO:0000256" key="3">
    <source>
        <dbReference type="ARBA" id="ARBA00022722"/>
    </source>
</evidence>
<dbReference type="SMART" id="SM00485">
    <property type="entry name" value="XPGN"/>
    <property type="match status" value="1"/>
</dbReference>
<gene>
    <name evidence="12" type="ORF">BDV98DRAFT_501993</name>
</gene>
<dbReference type="InterPro" id="IPR029060">
    <property type="entry name" value="PIN-like_dom_sf"/>
</dbReference>
<evidence type="ECO:0000256" key="8">
    <source>
        <dbReference type="ARBA" id="ARBA00023204"/>
    </source>
</evidence>
<dbReference type="Proteomes" id="UP000305067">
    <property type="component" value="Unassembled WGS sequence"/>
</dbReference>
<keyword evidence="8" id="KW-0234">DNA repair</keyword>
<dbReference type="InterPro" id="IPR006085">
    <property type="entry name" value="XPG_DNA_repair_N"/>
</dbReference>
<evidence type="ECO:0000256" key="4">
    <source>
        <dbReference type="ARBA" id="ARBA00022723"/>
    </source>
</evidence>
<dbReference type="SUPFAM" id="SSF88723">
    <property type="entry name" value="PIN domain-like"/>
    <property type="match status" value="1"/>
</dbReference>
<evidence type="ECO:0000256" key="2">
    <source>
        <dbReference type="ARBA" id="ARBA00004123"/>
    </source>
</evidence>
<dbReference type="AlphaFoldDB" id="A0A5C3QW24"/>
<dbReference type="GO" id="GO:0003677">
    <property type="term" value="F:DNA binding"/>
    <property type="evidence" value="ECO:0007669"/>
    <property type="project" value="InterPro"/>
</dbReference>
<dbReference type="InterPro" id="IPR019974">
    <property type="entry name" value="XPG_CS"/>
</dbReference>
<dbReference type="InterPro" id="IPR044752">
    <property type="entry name" value="PIN-like_EXO1"/>
</dbReference>
<dbReference type="SMART" id="SM00484">
    <property type="entry name" value="XPGI"/>
    <property type="match status" value="1"/>
</dbReference>
<evidence type="ECO:0000256" key="1">
    <source>
        <dbReference type="ARBA" id="ARBA00001946"/>
    </source>
</evidence>
<proteinExistence type="predicted"/>
<evidence type="ECO:0000256" key="5">
    <source>
        <dbReference type="ARBA" id="ARBA00022763"/>
    </source>
</evidence>
<feature type="domain" description="XPG N-terminal" evidence="11">
    <location>
        <begin position="1"/>
        <end position="99"/>
    </location>
</feature>
<comment type="cofactor">
    <cofactor evidence="1">
        <name>Mg(2+)</name>
        <dbReference type="ChEBI" id="CHEBI:18420"/>
    </cofactor>
</comment>
<dbReference type="GO" id="GO:0008409">
    <property type="term" value="F:5'-3' exonuclease activity"/>
    <property type="evidence" value="ECO:0007669"/>
    <property type="project" value="UniProtKB-ARBA"/>
</dbReference>
<keyword evidence="6" id="KW-0378">Hydrolase</keyword>
<dbReference type="CDD" id="cd09901">
    <property type="entry name" value="H3TH_FEN1-like"/>
    <property type="match status" value="1"/>
</dbReference>
<keyword evidence="13" id="KW-1185">Reference proteome</keyword>
<evidence type="ECO:0000313" key="13">
    <source>
        <dbReference type="Proteomes" id="UP000305067"/>
    </source>
</evidence>
<dbReference type="GO" id="GO:0046872">
    <property type="term" value="F:metal ion binding"/>
    <property type="evidence" value="ECO:0007669"/>
    <property type="project" value="UniProtKB-KW"/>
</dbReference>
<sequence length="319" mass="35608">MGITGLLPLLKPIQVKTHLSELKGQTLGVDAYVWLHRGMYGCASELATGKQTVKYVHFTMERIRLLRHHGIEPYLVFDGGPLPAKKGTETERRARRAENMARGKQFTAKGQHTQARECYVKAVDVSPEMAYQLIKALRADSVSYVVAPYEADAQLAYLERASIIDGIITEDSDLLVFGCKRVFYKLDTVTSSLVSISRSDFAYIDGSAQCSSISLVSWSDAQFRAMAILSGCDYLPSISGIGLKTAWSLLKKHKSAEGVVRAIRLDGKKTVPKDYLHHYRLAEACFLHQRVFDPKTQQIVYLTPITEPLDEETDAYVGR</sequence>
<dbReference type="Gene3D" id="1.10.150.20">
    <property type="entry name" value="5' to 3' exonuclease, C-terminal subdomain"/>
    <property type="match status" value="1"/>
</dbReference>
<dbReference type="InterPro" id="IPR006086">
    <property type="entry name" value="XPG-I_dom"/>
</dbReference>
<dbReference type="CDD" id="cd09857">
    <property type="entry name" value="PIN_EXO1"/>
    <property type="match status" value="1"/>
</dbReference>
<keyword evidence="5" id="KW-0227">DNA damage</keyword>
<evidence type="ECO:0000256" key="6">
    <source>
        <dbReference type="ARBA" id="ARBA00022801"/>
    </source>
</evidence>
<dbReference type="PANTHER" id="PTHR11081:SF65">
    <property type="entry name" value="DNA DAMAGE-INDUCIBLE PROTEIN DIN7-RELATED"/>
    <property type="match status" value="1"/>
</dbReference>
<keyword evidence="7" id="KW-0460">Magnesium</keyword>
<name>A0A5C3QW24_9AGAR</name>
<feature type="domain" description="XPG-I" evidence="10">
    <location>
        <begin position="138"/>
        <end position="210"/>
    </location>
</feature>